<gene>
    <name evidence="1" type="ORF">OBBRIDRAFT_190153</name>
</gene>
<evidence type="ECO:0000313" key="1">
    <source>
        <dbReference type="EMBL" id="OCH86917.1"/>
    </source>
</evidence>
<proteinExistence type="predicted"/>
<evidence type="ECO:0000313" key="2">
    <source>
        <dbReference type="Proteomes" id="UP000250043"/>
    </source>
</evidence>
<name>A0A8E2AUH0_9APHY</name>
<sequence>MHLPAQHQTKPQEPSMTASNTIVMLTDVLAHVGALEDLDIYISQELLKAHPMLVTTRTSLSSLRSLRLGYGCGPDHIETVRQLQSLPKELEVSFEDTMISYPNVAQVLGRLRDCVEVLQLGGIAYLDLNSSLHFHRVAAYTICNSPCETSHTISELSFIYSPKLPTWLSNTVARSTRTSR</sequence>
<keyword evidence="2" id="KW-1185">Reference proteome</keyword>
<accession>A0A8E2AUH0</accession>
<reference evidence="1 2" key="1">
    <citation type="submission" date="2016-07" db="EMBL/GenBank/DDBJ databases">
        <title>Draft genome of the white-rot fungus Obba rivulosa 3A-2.</title>
        <authorList>
            <consortium name="DOE Joint Genome Institute"/>
            <person name="Miettinen O."/>
            <person name="Riley R."/>
            <person name="Acob R."/>
            <person name="Barry K."/>
            <person name="Cullen D."/>
            <person name="De Vries R."/>
            <person name="Hainaut M."/>
            <person name="Hatakka A."/>
            <person name="Henrissat B."/>
            <person name="Hilden K."/>
            <person name="Kuo R."/>
            <person name="Labutti K."/>
            <person name="Lipzen A."/>
            <person name="Makela M.R."/>
            <person name="Sandor L."/>
            <person name="Spatafora J.W."/>
            <person name="Grigoriev I.V."/>
            <person name="Hibbett D.S."/>
        </authorList>
    </citation>
    <scope>NUCLEOTIDE SEQUENCE [LARGE SCALE GENOMIC DNA]</scope>
    <source>
        <strain evidence="1 2">3A-2</strain>
    </source>
</reference>
<dbReference type="EMBL" id="KV722506">
    <property type="protein sequence ID" value="OCH86917.1"/>
    <property type="molecule type" value="Genomic_DNA"/>
</dbReference>
<organism evidence="1 2">
    <name type="scientific">Obba rivulosa</name>
    <dbReference type="NCBI Taxonomy" id="1052685"/>
    <lineage>
        <taxon>Eukaryota</taxon>
        <taxon>Fungi</taxon>
        <taxon>Dikarya</taxon>
        <taxon>Basidiomycota</taxon>
        <taxon>Agaricomycotina</taxon>
        <taxon>Agaricomycetes</taxon>
        <taxon>Polyporales</taxon>
        <taxon>Gelatoporiaceae</taxon>
        <taxon>Obba</taxon>
    </lineage>
</organism>
<protein>
    <submittedName>
        <fullName evidence="1">Uncharacterized protein</fullName>
    </submittedName>
</protein>
<dbReference type="Proteomes" id="UP000250043">
    <property type="component" value="Unassembled WGS sequence"/>
</dbReference>
<dbReference type="AlphaFoldDB" id="A0A8E2AUH0"/>